<organism evidence="2 3">
    <name type="scientific">Clostridium collagenovorans DSM 3089</name>
    <dbReference type="NCBI Taxonomy" id="1121306"/>
    <lineage>
        <taxon>Bacteria</taxon>
        <taxon>Bacillati</taxon>
        <taxon>Bacillota</taxon>
        <taxon>Clostridia</taxon>
        <taxon>Eubacteriales</taxon>
        <taxon>Clostridiaceae</taxon>
        <taxon>Clostridium</taxon>
    </lineage>
</organism>
<protein>
    <submittedName>
        <fullName evidence="2">Uncharacterized protein</fullName>
    </submittedName>
</protein>
<name>A0A1M5W8C3_9CLOT</name>
<keyword evidence="3" id="KW-1185">Reference proteome</keyword>
<evidence type="ECO:0000313" key="3">
    <source>
        <dbReference type="Proteomes" id="UP000184526"/>
    </source>
</evidence>
<dbReference type="RefSeq" id="WP_072831504.1">
    <property type="nucleotide sequence ID" value="NZ_FQXP01000005.1"/>
</dbReference>
<evidence type="ECO:0000313" key="2">
    <source>
        <dbReference type="EMBL" id="SHH83720.1"/>
    </source>
</evidence>
<keyword evidence="1" id="KW-0812">Transmembrane</keyword>
<evidence type="ECO:0000256" key="1">
    <source>
        <dbReference type="SAM" id="Phobius"/>
    </source>
</evidence>
<dbReference type="AlphaFoldDB" id="A0A1M5W8C3"/>
<keyword evidence="1" id="KW-0472">Membrane</keyword>
<dbReference type="STRING" id="1121306.SAMN02745196_01610"/>
<accession>A0A1M5W8C3</accession>
<feature type="transmembrane region" description="Helical" evidence="1">
    <location>
        <begin position="7"/>
        <end position="23"/>
    </location>
</feature>
<dbReference type="Proteomes" id="UP000184526">
    <property type="component" value="Unassembled WGS sequence"/>
</dbReference>
<proteinExistence type="predicted"/>
<reference evidence="2 3" key="1">
    <citation type="submission" date="2016-11" db="EMBL/GenBank/DDBJ databases">
        <authorList>
            <person name="Jaros S."/>
            <person name="Januszkiewicz K."/>
            <person name="Wedrychowicz H."/>
        </authorList>
    </citation>
    <scope>NUCLEOTIDE SEQUENCE [LARGE SCALE GENOMIC DNA]</scope>
    <source>
        <strain evidence="2 3">DSM 3089</strain>
    </source>
</reference>
<keyword evidence="1" id="KW-1133">Transmembrane helix</keyword>
<dbReference type="EMBL" id="FQXP01000005">
    <property type="protein sequence ID" value="SHH83720.1"/>
    <property type="molecule type" value="Genomic_DNA"/>
</dbReference>
<sequence length="76" mass="8483">MKKQSKIIVVIVLLITIVSMYFIKNGISPKKLVENSSLPQESEFEKITKISVEVKSKILNGQEVDKPVFLEFGSSG</sequence>
<gene>
    <name evidence="2" type="ORF">SAMN02745196_01610</name>
</gene>